<proteinExistence type="predicted"/>
<comment type="caution">
    <text evidence="2">The sequence shown here is derived from an EMBL/GenBank/DDBJ whole genome shotgun (WGS) entry which is preliminary data.</text>
</comment>
<dbReference type="PANTHER" id="PTHR48258">
    <property type="entry name" value="DUF4218 DOMAIN-CONTAINING PROTEIN-RELATED"/>
    <property type="match status" value="1"/>
</dbReference>
<name>A0AAV0KGB3_9ROSI</name>
<protein>
    <recommendedName>
        <fullName evidence="1">DUF4216 domain-containing protein</fullName>
    </recommendedName>
</protein>
<dbReference type="Pfam" id="PF13952">
    <property type="entry name" value="DUF4216"/>
    <property type="match status" value="1"/>
</dbReference>
<dbReference type="AlphaFoldDB" id="A0AAV0KGB3"/>
<accession>A0AAV0KGB3</accession>
<evidence type="ECO:0000259" key="1">
    <source>
        <dbReference type="Pfam" id="PF13952"/>
    </source>
</evidence>
<dbReference type="EMBL" id="CAMGYJ010000006">
    <property type="protein sequence ID" value="CAI0431812.1"/>
    <property type="molecule type" value="Genomic_DNA"/>
</dbReference>
<organism evidence="2 4">
    <name type="scientific">Linum tenue</name>
    <dbReference type="NCBI Taxonomy" id="586396"/>
    <lineage>
        <taxon>Eukaryota</taxon>
        <taxon>Viridiplantae</taxon>
        <taxon>Streptophyta</taxon>
        <taxon>Embryophyta</taxon>
        <taxon>Tracheophyta</taxon>
        <taxon>Spermatophyta</taxon>
        <taxon>Magnoliopsida</taxon>
        <taxon>eudicotyledons</taxon>
        <taxon>Gunneridae</taxon>
        <taxon>Pentapetalae</taxon>
        <taxon>rosids</taxon>
        <taxon>fabids</taxon>
        <taxon>Malpighiales</taxon>
        <taxon>Linaceae</taxon>
        <taxon>Linum</taxon>
    </lineage>
</organism>
<feature type="non-terminal residue" evidence="2">
    <location>
        <position position="1"/>
    </location>
</feature>
<reference evidence="2" key="1">
    <citation type="submission" date="2022-08" db="EMBL/GenBank/DDBJ databases">
        <authorList>
            <person name="Gutierrez-Valencia J."/>
        </authorList>
    </citation>
    <scope>NUCLEOTIDE SEQUENCE</scope>
</reference>
<keyword evidence="4" id="KW-1185">Reference proteome</keyword>
<dbReference type="Proteomes" id="UP001154282">
    <property type="component" value="Unassembled WGS sequence"/>
</dbReference>
<sequence length="171" mass="19366">VANSYEPNKSKRLDDLLSLSRGPAQSVKCFTGYVLNGFRFHTKDYDKNLRTQNNGVVVVGDDGVDLNAIDYYGVLREVIELKFLGGRSLALFRCDWCDVYDKTKGLKVDEHGFVSVNLNRMLKTNEPFVLASQVSQVFYAEDNVNKNWHLAVKVPPRAMDVLLSEMVQPMD</sequence>
<dbReference type="EMBL" id="CAMGYJ010000005">
    <property type="protein sequence ID" value="CAI0421467.1"/>
    <property type="molecule type" value="Genomic_DNA"/>
</dbReference>
<evidence type="ECO:0000313" key="3">
    <source>
        <dbReference type="EMBL" id="CAI0431812.1"/>
    </source>
</evidence>
<evidence type="ECO:0000313" key="2">
    <source>
        <dbReference type="EMBL" id="CAI0421467.1"/>
    </source>
</evidence>
<evidence type="ECO:0000313" key="4">
    <source>
        <dbReference type="Proteomes" id="UP001154282"/>
    </source>
</evidence>
<feature type="domain" description="DUF4216" evidence="1">
    <location>
        <begin position="79"/>
        <end position="150"/>
    </location>
</feature>
<gene>
    <name evidence="2" type="ORF">LITE_LOCUS18751</name>
    <name evidence="3" type="ORF">LITE_LOCUS23166</name>
</gene>
<dbReference type="InterPro" id="IPR025312">
    <property type="entry name" value="DUF4216"/>
</dbReference>
<dbReference type="PANTHER" id="PTHR48258:SF4">
    <property type="entry name" value="DUF4216 DOMAIN-CONTAINING PROTEIN"/>
    <property type="match status" value="1"/>
</dbReference>